<feature type="signal peptide" evidence="1">
    <location>
        <begin position="1"/>
        <end position="25"/>
    </location>
</feature>
<dbReference type="PANTHER" id="PTHR31354">
    <property type="entry name" value="OS01G0793500 PROTEIN"/>
    <property type="match status" value="1"/>
</dbReference>
<dbReference type="STRING" id="1764295.A0A5B8MHF1"/>
<accession>A0A5B8MHF1</accession>
<organism evidence="3 4">
    <name type="scientific">Chloropicon primus</name>
    <dbReference type="NCBI Taxonomy" id="1764295"/>
    <lineage>
        <taxon>Eukaryota</taxon>
        <taxon>Viridiplantae</taxon>
        <taxon>Chlorophyta</taxon>
        <taxon>Chloropicophyceae</taxon>
        <taxon>Chloropicales</taxon>
        <taxon>Chloropicaceae</taxon>
        <taxon>Chloropicon</taxon>
    </lineage>
</organism>
<evidence type="ECO:0000256" key="1">
    <source>
        <dbReference type="SAM" id="SignalP"/>
    </source>
</evidence>
<proteinExistence type="predicted"/>
<name>A0A5B8MHF1_9CHLO</name>
<dbReference type="Proteomes" id="UP000316726">
    <property type="component" value="Chromosome 2"/>
</dbReference>
<keyword evidence="4" id="KW-1185">Reference proteome</keyword>
<evidence type="ECO:0000313" key="3">
    <source>
        <dbReference type="EMBL" id="QDZ18790.1"/>
    </source>
</evidence>
<dbReference type="PANTHER" id="PTHR31354:SF2">
    <property type="entry name" value="OS01G0793500 PROTEIN"/>
    <property type="match status" value="1"/>
</dbReference>
<keyword evidence="1" id="KW-0732">Signal</keyword>
<feature type="chain" id="PRO_5035574575" evidence="1">
    <location>
        <begin position="26"/>
        <end position="626"/>
    </location>
</feature>
<dbReference type="EMBL" id="HBHL01003972">
    <property type="protein sequence ID" value="CAD9713642.1"/>
    <property type="molecule type" value="Transcribed_RNA"/>
</dbReference>
<reference evidence="3 4" key="1">
    <citation type="submission" date="2018-07" db="EMBL/GenBank/DDBJ databases">
        <title>The complete nuclear genome of the prasinophyte Chloropicon primus (CCMP1205).</title>
        <authorList>
            <person name="Pombert J.-F."/>
            <person name="Otis C."/>
            <person name="Turmel M."/>
            <person name="Lemieux C."/>
        </authorList>
    </citation>
    <scope>NUCLEOTIDE SEQUENCE [LARGE SCALE GENOMIC DNA]</scope>
    <source>
        <strain evidence="3 4">CCMP1205</strain>
    </source>
</reference>
<evidence type="ECO:0000313" key="2">
    <source>
        <dbReference type="EMBL" id="CAD9713642.1"/>
    </source>
</evidence>
<dbReference type="Gene3D" id="3.90.1720.10">
    <property type="entry name" value="endopeptidase domain like (from Nostoc punctiforme)"/>
    <property type="match status" value="1"/>
</dbReference>
<sequence>MRGMTRALLVVSALCCLVFLDGCYCARGGRRESRSFAAQRLRHERERESLVDTFFETPEGAEPGSNASWAWPRGFLGPQFSFDELSTERLQGKLREELREYAGRRVRESEKVGGADPEWFGFIPDYVGTLMPESVQGHVVEGHCYKEVGFEMDIREGVGTELRMIFYLAEAKGEWYKPCVESMVVFSGSGFKMLNFGQGGTHKVIWTTKELTEQEMWYLYNRGLHVFLFRKGSWASIIEDVYHTLSLFVPFGTQDVNPYSERDNLEFLRQYQQIKPYMEPRNGGQGTGPISLNSSLIHSGDFMGILRLDGLDPMLAWATGSTTGHTAIALRKPEVEGPGGLHICESTAKDAYWDTNGIQCTPFEEWLQKASKAEHHVVWAPLAPEYRRKFNEVQAWEFFESVEGLDYGYENMLFSWLDTFEANYPCIPPKYDRCFSWILLEVLAIFFDRVSTSVAQKIWLQAFNKRVGTTGLHTLDLFRTYLEKKPEGMDSTQFLSGLPAIPEQDGWEYQMFPNMTQTGPAMVCSVFVCRIWKEAGLFQEIGNKVNCGEFTPYDVHKLGIFDANFDFPEECDSGEGSQHQGGDTKVCQIMGKYTLHLNDHNTVDMSSHMAEACPSFPPKYERSPTC</sequence>
<reference evidence="2" key="2">
    <citation type="submission" date="2021-01" db="EMBL/GenBank/DDBJ databases">
        <authorList>
            <person name="Corre E."/>
            <person name="Pelletier E."/>
            <person name="Niang G."/>
            <person name="Scheremetjew M."/>
            <person name="Finn R."/>
            <person name="Kale V."/>
            <person name="Holt S."/>
            <person name="Cochrane G."/>
            <person name="Meng A."/>
            <person name="Brown T."/>
            <person name="Cohen L."/>
        </authorList>
    </citation>
    <scope>NUCLEOTIDE SEQUENCE</scope>
    <source>
        <strain evidence="2">CCMP1205</strain>
    </source>
</reference>
<dbReference type="EMBL" id="CP031035">
    <property type="protein sequence ID" value="QDZ18790.1"/>
    <property type="molecule type" value="Genomic_DNA"/>
</dbReference>
<gene>
    <name evidence="3" type="ORF">A3770_02p13080</name>
    <name evidence="2" type="ORF">CPRI1469_LOCUS2494</name>
</gene>
<dbReference type="OrthoDB" id="1847654at2759"/>
<evidence type="ECO:0000313" key="4">
    <source>
        <dbReference type="Proteomes" id="UP000316726"/>
    </source>
</evidence>
<dbReference type="AlphaFoldDB" id="A0A5B8MHF1"/>
<protein>
    <submittedName>
        <fullName evidence="3">Uncharacterized protein</fullName>
    </submittedName>
</protein>